<evidence type="ECO:0000313" key="2">
    <source>
        <dbReference type="Proteomes" id="UP001150217"/>
    </source>
</evidence>
<name>A0ABQ8UY77_9AGAR</name>
<proteinExistence type="predicted"/>
<dbReference type="EMBL" id="JANVFT010000149">
    <property type="protein sequence ID" value="KAJ4463940.1"/>
    <property type="molecule type" value="Genomic_DNA"/>
</dbReference>
<comment type="caution">
    <text evidence="1">The sequence shown here is derived from an EMBL/GenBank/DDBJ whole genome shotgun (WGS) entry which is preliminary data.</text>
</comment>
<sequence length="158" mass="18416">MPCTMKAEIQHNIITAAHNFIKASILLEDLCDNDIPLDDLDNDYMEDAELLELAGVMTLQLAMEMDGDGTRGAYNQFPKSNDWFPASLQQPDRWFRSNYRMSRDMFDHLVYILAQNQIFLFPQKETTTHQIPTCHLPNLLWSTKLPSIRCCIKAWTWF</sequence>
<dbReference type="Proteomes" id="UP001150217">
    <property type="component" value="Unassembled WGS sequence"/>
</dbReference>
<reference evidence="1" key="1">
    <citation type="submission" date="2022-08" db="EMBL/GenBank/DDBJ databases">
        <title>A Global Phylogenomic Analysis of the Shiitake Genus Lentinula.</title>
        <authorList>
            <consortium name="DOE Joint Genome Institute"/>
            <person name="Sierra-Patev S."/>
            <person name="Min B."/>
            <person name="Naranjo-Ortiz M."/>
            <person name="Looney B."/>
            <person name="Konkel Z."/>
            <person name="Slot J.C."/>
            <person name="Sakamoto Y."/>
            <person name="Steenwyk J.L."/>
            <person name="Rokas A."/>
            <person name="Carro J."/>
            <person name="Camarero S."/>
            <person name="Ferreira P."/>
            <person name="Molpeceres G."/>
            <person name="Ruiz-Duenas F.J."/>
            <person name="Serrano A."/>
            <person name="Henrissat B."/>
            <person name="Drula E."/>
            <person name="Hughes K.W."/>
            <person name="Mata J.L."/>
            <person name="Ishikawa N.K."/>
            <person name="Vargas-Isla R."/>
            <person name="Ushijima S."/>
            <person name="Smith C.A."/>
            <person name="Ahrendt S."/>
            <person name="Andreopoulos W."/>
            <person name="He G."/>
            <person name="Labutti K."/>
            <person name="Lipzen A."/>
            <person name="Ng V."/>
            <person name="Riley R."/>
            <person name="Sandor L."/>
            <person name="Barry K."/>
            <person name="Martinez A.T."/>
            <person name="Xiao Y."/>
            <person name="Gibbons J.G."/>
            <person name="Terashima K."/>
            <person name="Grigoriev I.V."/>
            <person name="Hibbett D.S."/>
        </authorList>
    </citation>
    <scope>NUCLEOTIDE SEQUENCE</scope>
    <source>
        <strain evidence="1">RHP3577 ss4</strain>
    </source>
</reference>
<protein>
    <submittedName>
        <fullName evidence="1">Uncharacterized protein</fullName>
    </submittedName>
</protein>
<accession>A0ABQ8UY77</accession>
<keyword evidence="2" id="KW-1185">Reference proteome</keyword>
<evidence type="ECO:0000313" key="1">
    <source>
        <dbReference type="EMBL" id="KAJ4463940.1"/>
    </source>
</evidence>
<gene>
    <name evidence="1" type="ORF">C8R41DRAFT_872267</name>
</gene>
<organism evidence="1 2">
    <name type="scientific">Lentinula lateritia</name>
    <dbReference type="NCBI Taxonomy" id="40482"/>
    <lineage>
        <taxon>Eukaryota</taxon>
        <taxon>Fungi</taxon>
        <taxon>Dikarya</taxon>
        <taxon>Basidiomycota</taxon>
        <taxon>Agaricomycotina</taxon>
        <taxon>Agaricomycetes</taxon>
        <taxon>Agaricomycetidae</taxon>
        <taxon>Agaricales</taxon>
        <taxon>Marasmiineae</taxon>
        <taxon>Omphalotaceae</taxon>
        <taxon>Lentinula</taxon>
    </lineage>
</organism>